<feature type="domain" description="Nitroreductase" evidence="6">
    <location>
        <begin position="4"/>
        <end position="153"/>
    </location>
</feature>
<proteinExistence type="inferred from homology"/>
<dbReference type="RefSeq" id="WP_128732296.1">
    <property type="nucleotide sequence ID" value="NZ_AQHF01000026.1"/>
</dbReference>
<dbReference type="PANTHER" id="PTHR43673">
    <property type="entry name" value="NAD(P)H NITROREDUCTASE YDGI-RELATED"/>
    <property type="match status" value="1"/>
</dbReference>
<keyword evidence="5" id="KW-0560">Oxidoreductase</keyword>
<dbReference type="Gene3D" id="3.40.109.10">
    <property type="entry name" value="NADH Oxidase"/>
    <property type="match status" value="1"/>
</dbReference>
<keyword evidence="8" id="KW-1185">Reference proteome</keyword>
<accession>A0A8I0MXF6</accession>
<reference evidence="7 8" key="1">
    <citation type="submission" date="2015-06" db="EMBL/GenBank/DDBJ databases">
        <title>Genome sequence of Pseudoalteromonas peptidolytica.</title>
        <authorList>
            <person name="Xie B.-B."/>
            <person name="Rong J.-C."/>
            <person name="Qin Q.-L."/>
            <person name="Zhang Y.-Z."/>
        </authorList>
    </citation>
    <scope>NUCLEOTIDE SEQUENCE [LARGE SCALE GENOMIC DNA]</scope>
    <source>
        <strain evidence="7 8">F12-50-A1</strain>
    </source>
</reference>
<gene>
    <name evidence="7" type="ORF">PPEP_a1525</name>
</gene>
<keyword evidence="3" id="KW-0285">Flavoprotein</keyword>
<dbReference type="SUPFAM" id="SSF55469">
    <property type="entry name" value="FMN-dependent nitroreductase-like"/>
    <property type="match status" value="1"/>
</dbReference>
<dbReference type="GO" id="GO:0016491">
    <property type="term" value="F:oxidoreductase activity"/>
    <property type="evidence" value="ECO:0007669"/>
    <property type="project" value="UniProtKB-KW"/>
</dbReference>
<dbReference type="Proteomes" id="UP000660708">
    <property type="component" value="Unassembled WGS sequence"/>
</dbReference>
<comment type="cofactor">
    <cofactor evidence="1">
        <name>FMN</name>
        <dbReference type="ChEBI" id="CHEBI:58210"/>
    </cofactor>
</comment>
<evidence type="ECO:0000256" key="5">
    <source>
        <dbReference type="ARBA" id="ARBA00023002"/>
    </source>
</evidence>
<evidence type="ECO:0000256" key="1">
    <source>
        <dbReference type="ARBA" id="ARBA00001917"/>
    </source>
</evidence>
<dbReference type="PANTHER" id="PTHR43673:SF2">
    <property type="entry name" value="NITROREDUCTASE"/>
    <property type="match status" value="1"/>
</dbReference>
<evidence type="ECO:0000256" key="3">
    <source>
        <dbReference type="ARBA" id="ARBA00022630"/>
    </source>
</evidence>
<evidence type="ECO:0000313" key="8">
    <source>
        <dbReference type="Proteomes" id="UP000660708"/>
    </source>
</evidence>
<dbReference type="Pfam" id="PF00881">
    <property type="entry name" value="Nitroreductase"/>
    <property type="match status" value="1"/>
</dbReference>
<name>A0A8I0MXF6_9GAMM</name>
<dbReference type="EMBL" id="AQHF01000026">
    <property type="protein sequence ID" value="MBE0347127.1"/>
    <property type="molecule type" value="Genomic_DNA"/>
</dbReference>
<protein>
    <recommendedName>
        <fullName evidence="6">Nitroreductase domain-containing protein</fullName>
    </recommendedName>
</protein>
<evidence type="ECO:0000259" key="6">
    <source>
        <dbReference type="Pfam" id="PF00881"/>
    </source>
</evidence>
<evidence type="ECO:0000256" key="2">
    <source>
        <dbReference type="ARBA" id="ARBA00007118"/>
    </source>
</evidence>
<keyword evidence="4" id="KW-0288">FMN</keyword>
<dbReference type="InterPro" id="IPR029479">
    <property type="entry name" value="Nitroreductase"/>
</dbReference>
<dbReference type="AlphaFoldDB" id="A0A8I0MXF6"/>
<sequence>MDRQETLHQLISAAFLAPTSFNLQHFRFIDVQDKDKQQTLLSAAANWADEGEPEFVIALCGDNNSWQEAANFAKHVSDEFVEMSQQKATMVYSSNEVTRRDEVNRTNGFAFTNMLVKAHQLGLGSRVLEIDSPSSVTDLLNISDAYSLSAVVVFDKALAKPLLKCQPDLNLISEDGF</sequence>
<dbReference type="InterPro" id="IPR000415">
    <property type="entry name" value="Nitroreductase-like"/>
</dbReference>
<organism evidence="7 8">
    <name type="scientific">Pseudoalteromonas peptidolytica F12-50-A1</name>
    <dbReference type="NCBI Taxonomy" id="1315280"/>
    <lineage>
        <taxon>Bacteria</taxon>
        <taxon>Pseudomonadati</taxon>
        <taxon>Pseudomonadota</taxon>
        <taxon>Gammaproteobacteria</taxon>
        <taxon>Alteromonadales</taxon>
        <taxon>Pseudoalteromonadaceae</taxon>
        <taxon>Pseudoalteromonas</taxon>
    </lineage>
</organism>
<comment type="caution">
    <text evidence="7">The sequence shown here is derived from an EMBL/GenBank/DDBJ whole genome shotgun (WGS) entry which is preliminary data.</text>
</comment>
<evidence type="ECO:0000256" key="4">
    <source>
        <dbReference type="ARBA" id="ARBA00022643"/>
    </source>
</evidence>
<evidence type="ECO:0000313" key="7">
    <source>
        <dbReference type="EMBL" id="MBE0347127.1"/>
    </source>
</evidence>
<comment type="similarity">
    <text evidence="2">Belongs to the nitroreductase family.</text>
</comment>